<reference evidence="2" key="2">
    <citation type="submission" date="2023-04" db="EMBL/GenBank/DDBJ databases">
        <authorList>
            <person name="Bruccoleri R.E."/>
            <person name="Oakeley E.J."/>
            <person name="Faust A.-M."/>
            <person name="Dessus-Babus S."/>
            <person name="Altorfer M."/>
            <person name="Burckhardt D."/>
            <person name="Oertli M."/>
            <person name="Naumann U."/>
            <person name="Petersen F."/>
            <person name="Wong J."/>
        </authorList>
    </citation>
    <scope>NUCLEOTIDE SEQUENCE</scope>
    <source>
        <strain evidence="2">GSM-AAB239-AS_SAM_17_03QT</strain>
        <tissue evidence="2">Leaf</tissue>
    </source>
</reference>
<reference evidence="2" key="1">
    <citation type="journal article" date="2023" name="GigaByte">
        <title>Genome assembly of the bearded iris, Iris pallida Lam.</title>
        <authorList>
            <person name="Bruccoleri R.E."/>
            <person name="Oakeley E.J."/>
            <person name="Faust A.M.E."/>
            <person name="Altorfer M."/>
            <person name="Dessus-Babus S."/>
            <person name="Burckhardt D."/>
            <person name="Oertli M."/>
            <person name="Naumann U."/>
            <person name="Petersen F."/>
            <person name="Wong J."/>
        </authorList>
    </citation>
    <scope>NUCLEOTIDE SEQUENCE</scope>
    <source>
        <strain evidence="2">GSM-AAB239-AS_SAM_17_03QT</strain>
    </source>
</reference>
<dbReference type="Proteomes" id="UP001140949">
    <property type="component" value="Unassembled WGS sequence"/>
</dbReference>
<dbReference type="InterPro" id="IPR026960">
    <property type="entry name" value="RVT-Znf"/>
</dbReference>
<gene>
    <name evidence="2" type="ORF">M6B38_384275</name>
</gene>
<dbReference type="EMBL" id="JANAVB010023197">
    <property type="protein sequence ID" value="KAJ6823269.1"/>
    <property type="molecule type" value="Genomic_DNA"/>
</dbReference>
<proteinExistence type="predicted"/>
<accession>A0AAX6G3K1</accession>
<organism evidence="2 3">
    <name type="scientific">Iris pallida</name>
    <name type="common">Sweet iris</name>
    <dbReference type="NCBI Taxonomy" id="29817"/>
    <lineage>
        <taxon>Eukaryota</taxon>
        <taxon>Viridiplantae</taxon>
        <taxon>Streptophyta</taxon>
        <taxon>Embryophyta</taxon>
        <taxon>Tracheophyta</taxon>
        <taxon>Spermatophyta</taxon>
        <taxon>Magnoliopsida</taxon>
        <taxon>Liliopsida</taxon>
        <taxon>Asparagales</taxon>
        <taxon>Iridaceae</taxon>
        <taxon>Iridoideae</taxon>
        <taxon>Irideae</taxon>
        <taxon>Iris</taxon>
    </lineage>
</organism>
<dbReference type="Pfam" id="PF13966">
    <property type="entry name" value="zf-RVT"/>
    <property type="match status" value="1"/>
</dbReference>
<evidence type="ECO:0000259" key="1">
    <source>
        <dbReference type="Pfam" id="PF13966"/>
    </source>
</evidence>
<evidence type="ECO:0000313" key="2">
    <source>
        <dbReference type="EMBL" id="KAJ6823269.1"/>
    </source>
</evidence>
<feature type="domain" description="Reverse transcriptase zinc-binding" evidence="1">
    <location>
        <begin position="38"/>
        <end position="123"/>
    </location>
</feature>
<keyword evidence="3" id="KW-1185">Reference proteome</keyword>
<dbReference type="AlphaFoldDB" id="A0AAX6G3K1"/>
<comment type="caution">
    <text evidence="2">The sequence shown here is derived from an EMBL/GenBank/DDBJ whole genome shotgun (WGS) entry which is preliminary data.</text>
</comment>
<name>A0AAX6G3K1_IRIPA</name>
<protein>
    <recommendedName>
        <fullName evidence="1">Reverse transcriptase zinc-binding domain-containing protein</fullName>
    </recommendedName>
</protein>
<sequence length="185" mass="21215">MCVKEFGEAAATAIRVSGMVISDSPDSFDWRPGPNGHFTLESTWQVARIVCFRDVAAYQVWSPCITLKWSILVWRVLQDKLPTDEAIKRIGFHNVSKCYCCIASTEESIGHILYQGETTVKVWAEFEGRMAIHLRSSRLMDRLCSWWSGPNAHLRQVLIAVIIWVLWKNRNKAIYEENKAILKSL</sequence>
<evidence type="ECO:0000313" key="3">
    <source>
        <dbReference type="Proteomes" id="UP001140949"/>
    </source>
</evidence>